<dbReference type="AlphaFoldDB" id="A0A0M0JWE0"/>
<dbReference type="Proteomes" id="UP000037460">
    <property type="component" value="Unassembled WGS sequence"/>
</dbReference>
<comment type="caution">
    <text evidence="1">The sequence shown here is derived from an EMBL/GenBank/DDBJ whole genome shotgun (WGS) entry which is preliminary data.</text>
</comment>
<evidence type="ECO:0000313" key="1">
    <source>
        <dbReference type="EMBL" id="KOO30632.1"/>
    </source>
</evidence>
<evidence type="ECO:0000313" key="2">
    <source>
        <dbReference type="Proteomes" id="UP000037460"/>
    </source>
</evidence>
<sequence length="123" mass="14366">MLVARPTYSIVKDAEFSLRKRHLFEGVMHLSFLGISANRWGRWLGAKDSRVTMTDIKRDGSRIQRLTWWIDNARPRSKANADSTYTMKRVLDAHGHVDMGVLREMKRAYGESVFMNVARFSFW</sequence>
<keyword evidence="2" id="KW-1185">Reference proteome</keyword>
<gene>
    <name evidence="1" type="ORF">Ctob_014745</name>
</gene>
<organism evidence="1 2">
    <name type="scientific">Chrysochromulina tobinii</name>
    <dbReference type="NCBI Taxonomy" id="1460289"/>
    <lineage>
        <taxon>Eukaryota</taxon>
        <taxon>Haptista</taxon>
        <taxon>Haptophyta</taxon>
        <taxon>Prymnesiophyceae</taxon>
        <taxon>Prymnesiales</taxon>
        <taxon>Chrysochromulinaceae</taxon>
        <taxon>Chrysochromulina</taxon>
    </lineage>
</organism>
<protein>
    <submittedName>
        <fullName evidence="1">Uncharacterized protein</fullName>
    </submittedName>
</protein>
<dbReference type="EMBL" id="JWZX01002189">
    <property type="protein sequence ID" value="KOO30632.1"/>
    <property type="molecule type" value="Genomic_DNA"/>
</dbReference>
<reference evidence="2" key="1">
    <citation type="journal article" date="2015" name="PLoS Genet.">
        <title>Genome Sequence and Transcriptome Analyses of Chrysochromulina tobin: Metabolic Tools for Enhanced Algal Fitness in the Prominent Order Prymnesiales (Haptophyceae).</title>
        <authorList>
            <person name="Hovde B.T."/>
            <person name="Deodato C.R."/>
            <person name="Hunsperger H.M."/>
            <person name="Ryken S.A."/>
            <person name="Yost W."/>
            <person name="Jha R.K."/>
            <person name="Patterson J."/>
            <person name="Monnat R.J. Jr."/>
            <person name="Barlow S.B."/>
            <person name="Starkenburg S.R."/>
            <person name="Cattolico R.A."/>
        </authorList>
    </citation>
    <scope>NUCLEOTIDE SEQUENCE</scope>
    <source>
        <strain evidence="2">CCMP291</strain>
    </source>
</reference>
<proteinExistence type="predicted"/>
<accession>A0A0M0JWE0</accession>
<name>A0A0M0JWE0_9EUKA</name>